<dbReference type="SUPFAM" id="SSF117143">
    <property type="entry name" value="Flagellar hook protein flgE"/>
    <property type="match status" value="1"/>
</dbReference>
<reference evidence="10 11" key="1">
    <citation type="submission" date="2018-03" db="EMBL/GenBank/DDBJ databases">
        <title>Genome sequencing of Simplicispira sp.</title>
        <authorList>
            <person name="Kim S.-J."/>
            <person name="Heo J."/>
            <person name="Kwon S.-W."/>
        </authorList>
    </citation>
    <scope>NUCLEOTIDE SEQUENCE [LARGE SCALE GENOMIC DNA]</scope>
    <source>
        <strain evidence="10 11">SC1-8</strain>
    </source>
</reference>
<dbReference type="RefSeq" id="WP_106446555.1">
    <property type="nucleotide sequence ID" value="NZ_CP027669.1"/>
</dbReference>
<dbReference type="InterPro" id="IPR012836">
    <property type="entry name" value="FlgF"/>
</dbReference>
<evidence type="ECO:0000259" key="9">
    <source>
        <dbReference type="Pfam" id="PF22692"/>
    </source>
</evidence>
<dbReference type="InterPro" id="IPR053967">
    <property type="entry name" value="LlgE_F_G-like_D1"/>
</dbReference>
<dbReference type="PROSITE" id="PS00588">
    <property type="entry name" value="FLAGELLA_BB_ROD"/>
    <property type="match status" value="1"/>
</dbReference>
<comment type="subunit">
    <text evidence="4 6">The basal body constitutes a major portion of the flagellar organelle and consists of five rings (E,L,P,S, and M) mounted on a central rod. The rod consists of about 26 subunits of FlgG in the distal portion, and FlgB, FlgC and FlgF are thought to build up the proximal portion of the rod with about 6 subunits each.</text>
</comment>
<evidence type="ECO:0000313" key="11">
    <source>
        <dbReference type="Proteomes" id="UP000239326"/>
    </source>
</evidence>
<dbReference type="NCBIfam" id="TIGR03506">
    <property type="entry name" value="FlgEFG_subfam"/>
    <property type="match status" value="1"/>
</dbReference>
<evidence type="ECO:0000256" key="2">
    <source>
        <dbReference type="ARBA" id="ARBA00009677"/>
    </source>
</evidence>
<evidence type="ECO:0000259" key="8">
    <source>
        <dbReference type="Pfam" id="PF06429"/>
    </source>
</evidence>
<dbReference type="NCBIfam" id="TIGR02490">
    <property type="entry name" value="flgF"/>
    <property type="match status" value="1"/>
</dbReference>
<evidence type="ECO:0000313" key="10">
    <source>
        <dbReference type="EMBL" id="AVO41578.1"/>
    </source>
</evidence>
<dbReference type="OrthoDB" id="9804559at2"/>
<evidence type="ECO:0000256" key="4">
    <source>
        <dbReference type="ARBA" id="ARBA00038560"/>
    </source>
</evidence>
<dbReference type="InterPro" id="IPR001444">
    <property type="entry name" value="Flag_bb_rod_N"/>
</dbReference>
<evidence type="ECO:0000256" key="6">
    <source>
        <dbReference type="RuleBase" id="RU362116"/>
    </source>
</evidence>
<dbReference type="InterPro" id="IPR019776">
    <property type="entry name" value="Flagellar_basal_body_rod_CS"/>
</dbReference>
<keyword evidence="10" id="KW-0282">Flagellum</keyword>
<sequence length="246" mass="25407">MDRIIYTAMTGANAAAQRQSVLSNNLANASTTGFRAELSTFRAVPLQGDGASTRVFALEATSGYRDTPGAVQRTGRSLDAMAMGNAWFAVQGLDGTEAYTRGGAFEVNANGQMLTGAGLPVLSDGGAPIDVPPGAEVSLGSDGTITAKVAGQPPSAIGRLKLATPTAEDPLVRGDDGLFRARSREPLPQDAAARLLPGALEGSNVNPVESMVGMIAASRQFEQQMRLLQTAETNDKSASQLLSLNG</sequence>
<dbReference type="NCBIfam" id="NF009280">
    <property type="entry name" value="PRK12640.1"/>
    <property type="match status" value="1"/>
</dbReference>
<evidence type="ECO:0000259" key="7">
    <source>
        <dbReference type="Pfam" id="PF00460"/>
    </source>
</evidence>
<evidence type="ECO:0000256" key="1">
    <source>
        <dbReference type="ARBA" id="ARBA00004117"/>
    </source>
</evidence>
<keyword evidence="11" id="KW-1185">Reference proteome</keyword>
<organism evidence="10 11">
    <name type="scientific">Simplicispira suum</name>
    <dbReference type="NCBI Taxonomy" id="2109915"/>
    <lineage>
        <taxon>Bacteria</taxon>
        <taxon>Pseudomonadati</taxon>
        <taxon>Pseudomonadota</taxon>
        <taxon>Betaproteobacteria</taxon>
        <taxon>Burkholderiales</taxon>
        <taxon>Comamonadaceae</taxon>
        <taxon>Simplicispira</taxon>
    </lineage>
</organism>
<dbReference type="InterPro" id="IPR037925">
    <property type="entry name" value="FlgE/F/G-like"/>
</dbReference>
<accession>A0A2S0N0B2</accession>
<dbReference type="InterPro" id="IPR010930">
    <property type="entry name" value="Flg_bb/hook_C_dom"/>
</dbReference>
<dbReference type="AlphaFoldDB" id="A0A2S0N0B2"/>
<comment type="subcellular location">
    <subcellularLocation>
        <location evidence="1 6">Bacterial flagellum basal body</location>
    </subcellularLocation>
</comment>
<feature type="domain" description="Flagellar basal-body/hook protein C-terminal" evidence="8">
    <location>
        <begin position="197"/>
        <end position="241"/>
    </location>
</feature>
<dbReference type="PANTHER" id="PTHR30435:SF18">
    <property type="entry name" value="FLAGELLAR BASAL-BODY ROD PROTEIN FLGF"/>
    <property type="match status" value="1"/>
</dbReference>
<keyword evidence="10" id="KW-0966">Cell projection</keyword>
<keyword evidence="10" id="KW-0969">Cilium</keyword>
<dbReference type="GO" id="GO:0071978">
    <property type="term" value="P:bacterial-type flagellum-dependent swarming motility"/>
    <property type="evidence" value="ECO:0007669"/>
    <property type="project" value="TreeGrafter"/>
</dbReference>
<name>A0A2S0N0B2_9BURK</name>
<proteinExistence type="inferred from homology"/>
<keyword evidence="3 6" id="KW-0975">Bacterial flagellum</keyword>
<dbReference type="KEGG" id="simp:C6571_10000"/>
<dbReference type="Pfam" id="PF06429">
    <property type="entry name" value="Flg_bbr_C"/>
    <property type="match status" value="1"/>
</dbReference>
<evidence type="ECO:0000256" key="5">
    <source>
        <dbReference type="ARBA" id="ARBA00040228"/>
    </source>
</evidence>
<dbReference type="Proteomes" id="UP000239326">
    <property type="component" value="Chromosome"/>
</dbReference>
<dbReference type="Pfam" id="PF00460">
    <property type="entry name" value="Flg_bb_rod"/>
    <property type="match status" value="1"/>
</dbReference>
<dbReference type="Pfam" id="PF22692">
    <property type="entry name" value="LlgE_F_G_D1"/>
    <property type="match status" value="1"/>
</dbReference>
<dbReference type="InterPro" id="IPR020013">
    <property type="entry name" value="Flagellar_FlgE/F/G"/>
</dbReference>
<feature type="domain" description="Flagellar basal body rod protein N-terminal" evidence="7">
    <location>
        <begin position="5"/>
        <end position="35"/>
    </location>
</feature>
<comment type="similarity">
    <text evidence="2 6">Belongs to the flagella basal body rod proteins family.</text>
</comment>
<dbReference type="PANTHER" id="PTHR30435">
    <property type="entry name" value="FLAGELLAR PROTEIN"/>
    <property type="match status" value="1"/>
</dbReference>
<dbReference type="EMBL" id="CP027669">
    <property type="protein sequence ID" value="AVO41578.1"/>
    <property type="molecule type" value="Genomic_DNA"/>
</dbReference>
<dbReference type="GO" id="GO:0030694">
    <property type="term" value="C:bacterial-type flagellum basal body, rod"/>
    <property type="evidence" value="ECO:0007669"/>
    <property type="project" value="UniProtKB-UniRule"/>
</dbReference>
<evidence type="ECO:0000256" key="3">
    <source>
        <dbReference type="ARBA" id="ARBA00023143"/>
    </source>
</evidence>
<feature type="domain" description="Flagellar hook protein FlgE/F/G-like D1" evidence="9">
    <location>
        <begin position="84"/>
        <end position="147"/>
    </location>
</feature>
<protein>
    <recommendedName>
        <fullName evidence="5 6">Flagellar basal-body rod protein FlgF</fullName>
    </recommendedName>
</protein>
<gene>
    <name evidence="10" type="primary">flgF</name>
    <name evidence="10" type="ORF">C6571_10000</name>
</gene>